<dbReference type="Proteomes" id="UP001346149">
    <property type="component" value="Unassembled WGS sequence"/>
</dbReference>
<comment type="subcellular location">
    <subcellularLocation>
        <location evidence="1">Nucleus</location>
    </subcellularLocation>
</comment>
<keyword evidence="3" id="KW-0238">DNA-binding</keyword>
<sequence>MASSVERDEEVVSLELPAPLGWTKKYVLKKGGTPRKNEIIFTAPTGEEISNRKSLDQYLKSHPGGPAASAFDWGTGESPRRSTRISARAKVTPPPNIESPKKRRRSSISKKDNKGHEEMAEANKEDAEKHDARELKVGDEKVEKASQGGDVEMKDQTNVEITQTNAEKTEENEKMKEENMTEKPELIEEEAVDDGSSGEKINDKMNLSVKGEERNELDVPELEHEDKSKPQLEHEDTSKPERRYEDEVVCGEYEPEIMDLSVEGEERNEPDVPKLEHEDKSKLERKREDEVVCGEYEPGIMDLSVEGEERNEPDVPEFEHEDKSKPERRREEEVVCGEYEPEIKDLSVEGEERNEPDVPDLEHEDKSKSEFEHEDTSMLECLREDEVVCGEYEPEIKDKVVTNGTEELKTSLGVDEVSRKVEGESIKNGNHGEGVKV</sequence>
<feature type="domain" description="MBD" evidence="7">
    <location>
        <begin position="8"/>
        <end position="78"/>
    </location>
</feature>
<reference evidence="8 9" key="1">
    <citation type="journal article" date="2023" name="Hortic Res">
        <title>Pangenome of water caltrop reveals structural variations and asymmetric subgenome divergence after allopolyploidization.</title>
        <authorList>
            <person name="Zhang X."/>
            <person name="Chen Y."/>
            <person name="Wang L."/>
            <person name="Yuan Y."/>
            <person name="Fang M."/>
            <person name="Shi L."/>
            <person name="Lu R."/>
            <person name="Comes H.P."/>
            <person name="Ma Y."/>
            <person name="Chen Y."/>
            <person name="Huang G."/>
            <person name="Zhou Y."/>
            <person name="Zheng Z."/>
            <person name="Qiu Y."/>
        </authorList>
    </citation>
    <scope>NUCLEOTIDE SEQUENCE [LARGE SCALE GENOMIC DNA]</scope>
    <source>
        <strain evidence="8">F231</strain>
    </source>
</reference>
<evidence type="ECO:0000313" key="8">
    <source>
        <dbReference type="EMBL" id="KAK4765717.1"/>
    </source>
</evidence>
<accession>A0AAN7KGD3</accession>
<dbReference type="PANTHER" id="PTHR33729:SF6">
    <property type="entry name" value="METHYL-CPG-BINDING DOMAIN-CONTAINING PROTEIN 11"/>
    <property type="match status" value="1"/>
</dbReference>
<feature type="compositionally biased region" description="Basic and acidic residues" evidence="6">
    <location>
        <begin position="109"/>
        <end position="144"/>
    </location>
</feature>
<evidence type="ECO:0000256" key="2">
    <source>
        <dbReference type="ARBA" id="ARBA00023015"/>
    </source>
</evidence>
<proteinExistence type="predicted"/>
<name>A0AAN7KGD3_TRANT</name>
<keyword evidence="2" id="KW-0805">Transcription regulation</keyword>
<feature type="compositionally biased region" description="Basic and acidic residues" evidence="6">
    <location>
        <begin position="307"/>
        <end position="333"/>
    </location>
</feature>
<dbReference type="SUPFAM" id="SSF54171">
    <property type="entry name" value="DNA-binding domain"/>
    <property type="match status" value="1"/>
</dbReference>
<evidence type="ECO:0000256" key="4">
    <source>
        <dbReference type="ARBA" id="ARBA00023163"/>
    </source>
</evidence>
<feature type="compositionally biased region" description="Basic and acidic residues" evidence="6">
    <location>
        <begin position="210"/>
        <end position="246"/>
    </location>
</feature>
<feature type="compositionally biased region" description="Acidic residues" evidence="6">
    <location>
        <begin position="247"/>
        <end position="263"/>
    </location>
</feature>
<dbReference type="Pfam" id="PF01429">
    <property type="entry name" value="MBD"/>
    <property type="match status" value="1"/>
</dbReference>
<evidence type="ECO:0000256" key="5">
    <source>
        <dbReference type="ARBA" id="ARBA00023242"/>
    </source>
</evidence>
<keyword evidence="5" id="KW-0539">Nucleus</keyword>
<dbReference type="Gene3D" id="3.30.890.10">
    <property type="entry name" value="Methyl-cpg-binding Protein 2, Chain A"/>
    <property type="match status" value="1"/>
</dbReference>
<evidence type="ECO:0000256" key="6">
    <source>
        <dbReference type="SAM" id="MobiDB-lite"/>
    </source>
</evidence>
<keyword evidence="4" id="KW-0804">Transcription</keyword>
<evidence type="ECO:0000256" key="3">
    <source>
        <dbReference type="ARBA" id="ARBA00023125"/>
    </source>
</evidence>
<dbReference type="GO" id="GO:0003677">
    <property type="term" value="F:DNA binding"/>
    <property type="evidence" value="ECO:0007669"/>
    <property type="project" value="UniProtKB-KW"/>
</dbReference>
<feature type="region of interest" description="Disordered" evidence="6">
    <location>
        <begin position="44"/>
        <end position="379"/>
    </location>
</feature>
<dbReference type="AlphaFoldDB" id="A0AAN7KGD3"/>
<dbReference type="PANTHER" id="PTHR33729">
    <property type="entry name" value="METHYL-CPG BINDING DOMAIN CONTAINING PROTEIN, EXPRESSED"/>
    <property type="match status" value="1"/>
</dbReference>
<evidence type="ECO:0000256" key="1">
    <source>
        <dbReference type="ARBA" id="ARBA00004123"/>
    </source>
</evidence>
<evidence type="ECO:0000313" key="9">
    <source>
        <dbReference type="Proteomes" id="UP001346149"/>
    </source>
</evidence>
<dbReference type="InterPro" id="IPR016177">
    <property type="entry name" value="DNA-bd_dom_sf"/>
</dbReference>
<dbReference type="InterPro" id="IPR001739">
    <property type="entry name" value="Methyl_CpG_DNA-bd"/>
</dbReference>
<feature type="compositionally biased region" description="Basic and acidic residues" evidence="6">
    <location>
        <begin position="167"/>
        <end position="186"/>
    </location>
</feature>
<dbReference type="InterPro" id="IPR039622">
    <property type="entry name" value="MBD10/11"/>
</dbReference>
<feature type="compositionally biased region" description="Basic and acidic residues" evidence="6">
    <location>
        <begin position="264"/>
        <end position="290"/>
    </location>
</feature>
<protein>
    <recommendedName>
        <fullName evidence="7">MBD domain-containing protein</fullName>
    </recommendedName>
</protein>
<organism evidence="8 9">
    <name type="scientific">Trapa natans</name>
    <name type="common">Water chestnut</name>
    <dbReference type="NCBI Taxonomy" id="22666"/>
    <lineage>
        <taxon>Eukaryota</taxon>
        <taxon>Viridiplantae</taxon>
        <taxon>Streptophyta</taxon>
        <taxon>Embryophyta</taxon>
        <taxon>Tracheophyta</taxon>
        <taxon>Spermatophyta</taxon>
        <taxon>Magnoliopsida</taxon>
        <taxon>eudicotyledons</taxon>
        <taxon>Gunneridae</taxon>
        <taxon>Pentapetalae</taxon>
        <taxon>rosids</taxon>
        <taxon>malvids</taxon>
        <taxon>Myrtales</taxon>
        <taxon>Lythraceae</taxon>
        <taxon>Trapa</taxon>
    </lineage>
</organism>
<evidence type="ECO:0000259" key="7">
    <source>
        <dbReference type="PROSITE" id="PS50982"/>
    </source>
</evidence>
<feature type="compositionally biased region" description="Basic and acidic residues" evidence="6">
    <location>
        <begin position="341"/>
        <end position="379"/>
    </location>
</feature>
<dbReference type="PROSITE" id="PS50982">
    <property type="entry name" value="MBD"/>
    <property type="match status" value="1"/>
</dbReference>
<keyword evidence="9" id="KW-1185">Reference proteome</keyword>
<comment type="caution">
    <text evidence="8">The sequence shown here is derived from an EMBL/GenBank/DDBJ whole genome shotgun (WGS) entry which is preliminary data.</text>
</comment>
<dbReference type="EMBL" id="JAXQNO010000023">
    <property type="protein sequence ID" value="KAK4765717.1"/>
    <property type="molecule type" value="Genomic_DNA"/>
</dbReference>
<gene>
    <name evidence="8" type="ORF">SAY86_026807</name>
</gene>
<dbReference type="GO" id="GO:0005634">
    <property type="term" value="C:nucleus"/>
    <property type="evidence" value="ECO:0007669"/>
    <property type="project" value="UniProtKB-SubCell"/>
</dbReference>